<comment type="subcellular location">
    <subcellularLocation>
        <location evidence="1 8">Cytoplasm</location>
    </subcellularLocation>
</comment>
<dbReference type="HAMAP" id="MF_01161">
    <property type="entry name" value="tRNA_Ile_lys_synt"/>
    <property type="match status" value="1"/>
</dbReference>
<dbReference type="CDD" id="cd01992">
    <property type="entry name" value="TilS_N"/>
    <property type="match status" value="1"/>
</dbReference>
<keyword evidence="2 8" id="KW-0963">Cytoplasm</keyword>
<comment type="catalytic activity">
    <reaction evidence="7 8">
        <text>cytidine(34) in tRNA(Ile2) + L-lysine + ATP = lysidine(34) in tRNA(Ile2) + AMP + diphosphate + H(+)</text>
        <dbReference type="Rhea" id="RHEA:43744"/>
        <dbReference type="Rhea" id="RHEA-COMP:10625"/>
        <dbReference type="Rhea" id="RHEA-COMP:10670"/>
        <dbReference type="ChEBI" id="CHEBI:15378"/>
        <dbReference type="ChEBI" id="CHEBI:30616"/>
        <dbReference type="ChEBI" id="CHEBI:32551"/>
        <dbReference type="ChEBI" id="CHEBI:33019"/>
        <dbReference type="ChEBI" id="CHEBI:82748"/>
        <dbReference type="ChEBI" id="CHEBI:83665"/>
        <dbReference type="ChEBI" id="CHEBI:456215"/>
        <dbReference type="EC" id="6.3.4.19"/>
    </reaction>
</comment>
<dbReference type="InterPro" id="IPR011063">
    <property type="entry name" value="TilS/TtcA_N"/>
</dbReference>
<dbReference type="InterPro" id="IPR012796">
    <property type="entry name" value="Lysidine-tRNA-synth_C"/>
</dbReference>
<comment type="similarity">
    <text evidence="8">Belongs to the tRNA(Ile)-lysidine synthase family.</text>
</comment>
<dbReference type="EMBL" id="CP001779">
    <property type="protein sequence ID" value="ACZ01109.1"/>
    <property type="molecule type" value="Genomic_DNA"/>
</dbReference>
<gene>
    <name evidence="8" type="primary">tilS</name>
    <name evidence="10" type="ordered locus">Smon_0631</name>
</gene>
<dbReference type="GeneID" id="29672864"/>
<proteinExistence type="inferred from homology"/>
<dbReference type="SUPFAM" id="SSF56037">
    <property type="entry name" value="PheT/TilS domain"/>
    <property type="match status" value="1"/>
</dbReference>
<dbReference type="Gene3D" id="3.40.50.620">
    <property type="entry name" value="HUPs"/>
    <property type="match status" value="1"/>
</dbReference>
<dbReference type="NCBIfam" id="TIGR02432">
    <property type="entry name" value="lysidine_TilS_N"/>
    <property type="match status" value="1"/>
</dbReference>
<dbReference type="GO" id="GO:0005524">
    <property type="term" value="F:ATP binding"/>
    <property type="evidence" value="ECO:0007669"/>
    <property type="project" value="UniProtKB-KW"/>
</dbReference>
<evidence type="ECO:0000256" key="5">
    <source>
        <dbReference type="ARBA" id="ARBA00022741"/>
    </source>
</evidence>
<dbReference type="HOGENOM" id="CLU_018869_0_1_0"/>
<dbReference type="GO" id="GO:0032267">
    <property type="term" value="F:tRNA(Ile)-lysidine synthase activity"/>
    <property type="evidence" value="ECO:0007669"/>
    <property type="project" value="UniProtKB-EC"/>
</dbReference>
<keyword evidence="11" id="KW-1185">Reference proteome</keyword>
<dbReference type="SMART" id="SM00977">
    <property type="entry name" value="TilS_C"/>
    <property type="match status" value="1"/>
</dbReference>
<feature type="domain" description="Lysidine-tRNA(Ile) synthetase C-terminal" evidence="9">
    <location>
        <begin position="327"/>
        <end position="391"/>
    </location>
</feature>
<dbReference type="AlphaFoldDB" id="D1AXT3"/>
<dbReference type="InterPro" id="IPR012795">
    <property type="entry name" value="tRNA_Ile_lys_synt_N"/>
</dbReference>
<name>D1AXT3_STRM9</name>
<evidence type="ECO:0000256" key="2">
    <source>
        <dbReference type="ARBA" id="ARBA00022490"/>
    </source>
</evidence>
<evidence type="ECO:0000313" key="10">
    <source>
        <dbReference type="EMBL" id="ACZ01109.1"/>
    </source>
</evidence>
<dbReference type="OrthoDB" id="9807403at2"/>
<evidence type="ECO:0000259" key="9">
    <source>
        <dbReference type="SMART" id="SM00977"/>
    </source>
</evidence>
<evidence type="ECO:0000313" key="11">
    <source>
        <dbReference type="Proteomes" id="UP000002072"/>
    </source>
</evidence>
<dbReference type="PANTHER" id="PTHR43033:SF1">
    <property type="entry name" value="TRNA(ILE)-LYSIDINE SYNTHASE-RELATED"/>
    <property type="match status" value="1"/>
</dbReference>
<dbReference type="RefSeq" id="WP_012858661.1">
    <property type="nucleotide sequence ID" value="NC_013515.1"/>
</dbReference>
<keyword evidence="6" id="KW-0067">ATP-binding</keyword>
<protein>
    <recommendedName>
        <fullName evidence="8">tRNA(Ile)-lysidine synthase</fullName>
        <ecNumber evidence="8">6.3.4.19</ecNumber>
    </recommendedName>
    <alternativeName>
        <fullName evidence="8">tRNA(Ile)-2-lysyl-cytidine synthase</fullName>
    </alternativeName>
    <alternativeName>
        <fullName evidence="8">tRNA(Ile)-lysidine synthetase</fullName>
    </alternativeName>
</protein>
<evidence type="ECO:0000256" key="4">
    <source>
        <dbReference type="ARBA" id="ARBA00022694"/>
    </source>
</evidence>
<dbReference type="STRING" id="519441.Smon_0631"/>
<evidence type="ECO:0000256" key="1">
    <source>
        <dbReference type="ARBA" id="ARBA00004496"/>
    </source>
</evidence>
<dbReference type="NCBIfam" id="TIGR02433">
    <property type="entry name" value="lysidine_TilS_C"/>
    <property type="match status" value="1"/>
</dbReference>
<keyword evidence="4 8" id="KW-0819">tRNA processing</keyword>
<dbReference type="SUPFAM" id="SSF52402">
    <property type="entry name" value="Adenine nucleotide alpha hydrolases-like"/>
    <property type="match status" value="1"/>
</dbReference>
<evidence type="ECO:0000256" key="8">
    <source>
        <dbReference type="HAMAP-Rule" id="MF_01161"/>
    </source>
</evidence>
<organism evidence="10 11">
    <name type="scientific">Streptobacillus moniliformis (strain ATCC 14647 / DSM 12112 / NCTC 10651 / 9901)</name>
    <dbReference type="NCBI Taxonomy" id="519441"/>
    <lineage>
        <taxon>Bacteria</taxon>
        <taxon>Fusobacteriati</taxon>
        <taxon>Fusobacteriota</taxon>
        <taxon>Fusobacteriia</taxon>
        <taxon>Fusobacteriales</taxon>
        <taxon>Leptotrichiaceae</taxon>
        <taxon>Streptobacillus</taxon>
    </lineage>
</organism>
<dbReference type="Pfam" id="PF11734">
    <property type="entry name" value="TilS_C"/>
    <property type="match status" value="1"/>
</dbReference>
<dbReference type="Pfam" id="PF01171">
    <property type="entry name" value="ATP_bind_3"/>
    <property type="match status" value="1"/>
</dbReference>
<evidence type="ECO:0000256" key="6">
    <source>
        <dbReference type="ARBA" id="ARBA00022840"/>
    </source>
</evidence>
<keyword evidence="5" id="KW-0547">Nucleotide-binding</keyword>
<dbReference type="InterPro" id="IPR014729">
    <property type="entry name" value="Rossmann-like_a/b/a_fold"/>
</dbReference>
<dbReference type="Proteomes" id="UP000002072">
    <property type="component" value="Chromosome"/>
</dbReference>
<evidence type="ECO:0000256" key="3">
    <source>
        <dbReference type="ARBA" id="ARBA00022598"/>
    </source>
</evidence>
<dbReference type="KEGG" id="smf:Smon_0631"/>
<dbReference type="PANTHER" id="PTHR43033">
    <property type="entry name" value="TRNA(ILE)-LYSIDINE SYNTHASE-RELATED"/>
    <property type="match status" value="1"/>
</dbReference>
<evidence type="ECO:0000256" key="7">
    <source>
        <dbReference type="ARBA" id="ARBA00048539"/>
    </source>
</evidence>
<dbReference type="GO" id="GO:0006400">
    <property type="term" value="P:tRNA modification"/>
    <property type="evidence" value="ECO:0007669"/>
    <property type="project" value="UniProtKB-UniRule"/>
</dbReference>
<reference evidence="10 11" key="1">
    <citation type="journal article" date="2009" name="Stand. Genomic Sci.">
        <title>Complete genome sequence of Streptobacillus moniliformis type strain (9901T).</title>
        <authorList>
            <person name="Nolan M."/>
            <person name="Gronow S."/>
            <person name="Lapidus A."/>
            <person name="Ivanova N."/>
            <person name="Copeland A."/>
            <person name="Lucas S."/>
            <person name="Del Rio T.G."/>
            <person name="Chen F."/>
            <person name="Tice H."/>
            <person name="Pitluck S."/>
            <person name="Cheng J.F."/>
            <person name="Sims D."/>
            <person name="Meincke L."/>
            <person name="Bruce D."/>
            <person name="Goodwin L."/>
            <person name="Brettin T."/>
            <person name="Han C."/>
            <person name="Detter J.C."/>
            <person name="Ovchinikova G."/>
            <person name="Pati A."/>
            <person name="Mavromatis K."/>
            <person name="Mikhailova N."/>
            <person name="Chen A."/>
            <person name="Palaniappan K."/>
            <person name="Land M."/>
            <person name="Hauser L."/>
            <person name="Chang Y.J."/>
            <person name="Jeffries C.D."/>
            <person name="Rohde M."/>
            <person name="Sproer C."/>
            <person name="Goker M."/>
            <person name="Bristow J."/>
            <person name="Eisen J.A."/>
            <person name="Markowitz V."/>
            <person name="Hugenholtz P."/>
            <person name="Kyrpides N.C."/>
            <person name="Klenk H.P."/>
            <person name="Chain P."/>
        </authorList>
    </citation>
    <scope>NUCLEOTIDE SEQUENCE [LARGE SCALE GENOMIC DNA]</scope>
    <source>
        <strain evidence="11">ATCC 14647 / DSM 12112 / NCTC 10651 / 9901</strain>
    </source>
</reference>
<dbReference type="InterPro" id="IPR012094">
    <property type="entry name" value="tRNA_Ile_lys_synt"/>
</dbReference>
<comment type="caution">
    <text evidence="8">Lacks conserved residue(s) required for the propagation of feature annotation.</text>
</comment>
<dbReference type="GO" id="GO:0005737">
    <property type="term" value="C:cytoplasm"/>
    <property type="evidence" value="ECO:0007669"/>
    <property type="project" value="UniProtKB-SubCell"/>
</dbReference>
<accession>D1AXT3</accession>
<dbReference type="EC" id="6.3.4.19" evidence="8"/>
<sequence length="397" mass="47048">MFRNFIERNKLIEKNDKILIAFSAGPDSVFLLEKLLEIKDEYNLQLHLGYVNHNFRDDVHKDMELVKKIANKYNLEYSILDIKLEKFTEEKARELRYSALSDLKKRIKFTKIATGHNKTDNAETIIFRIIRGTGLDGLEGIRIKRDDIIRPILYISKDEILKQVYNEYVIDKTNLENNYSRNKIRNLVFPILAEINSKYIDNIVKIHKNIININDEKYEYILNKLNEKNISLNTKKIEQIYNILDKNESKIIDLGNEYIWYKSYDNNKILKKIELEKKPTNTVLTLNNEVEFNGFKVGYVASTRLEKISNKMYNILSLDTFDEHSTFIIRTRIDGDRLDNKKLKKLFIDQKIDKLERDKMPIVLYGNSVILAGDSFKTRKKGSINKYYLYIRRNYGR</sequence>
<comment type="function">
    <text evidence="8">Ligates lysine onto the cytidine present at position 34 of the AUA codon-specific tRNA(Ile) that contains the anticodon CAU, in an ATP-dependent manner. Cytidine is converted to lysidine, thus changing the amino acid specificity of the tRNA from methionine to isoleucine.</text>
</comment>
<dbReference type="eggNOG" id="COG0037">
    <property type="taxonomic scope" value="Bacteria"/>
</dbReference>
<keyword evidence="3 8" id="KW-0436">Ligase</keyword>